<evidence type="ECO:0000256" key="7">
    <source>
        <dbReference type="ARBA" id="ARBA00023242"/>
    </source>
</evidence>
<dbReference type="PRINTS" id="PR00834">
    <property type="entry name" value="PROTEASES2C"/>
</dbReference>
<dbReference type="OrthoDB" id="4217619at2759"/>
<dbReference type="InterPro" id="IPR025926">
    <property type="entry name" value="PDZ-like_dom"/>
</dbReference>
<comment type="subcellular location">
    <subcellularLocation>
        <location evidence="2">Nucleus</location>
    </subcellularLocation>
</comment>
<feature type="region of interest" description="Disordered" evidence="8">
    <location>
        <begin position="1"/>
        <end position="67"/>
    </location>
</feature>
<comment type="similarity">
    <text evidence="3">Belongs to the peptidase S1C family.</text>
</comment>
<feature type="compositionally biased region" description="Low complexity" evidence="8">
    <location>
        <begin position="7"/>
        <end position="18"/>
    </location>
</feature>
<dbReference type="Gene3D" id="2.30.42.10">
    <property type="match status" value="2"/>
</dbReference>
<dbReference type="InterPro" id="IPR041489">
    <property type="entry name" value="PDZ_6"/>
</dbReference>
<dbReference type="Pfam" id="PF12812">
    <property type="entry name" value="PDZ_1"/>
    <property type="match status" value="2"/>
</dbReference>
<dbReference type="InterPro" id="IPR001478">
    <property type="entry name" value="PDZ"/>
</dbReference>
<evidence type="ECO:0000256" key="5">
    <source>
        <dbReference type="ARBA" id="ARBA00021524"/>
    </source>
</evidence>
<dbReference type="InterPro" id="IPR001940">
    <property type="entry name" value="Peptidase_S1C"/>
</dbReference>
<dbReference type="PANTHER" id="PTHR46366:SF8">
    <property type="entry name" value="PRO-APOPTOTIC SERINE PROTEASE NMA111"/>
    <property type="match status" value="1"/>
</dbReference>
<evidence type="ECO:0000256" key="4">
    <source>
        <dbReference type="ARBA" id="ARBA00020338"/>
    </source>
</evidence>
<evidence type="ECO:0000256" key="3">
    <source>
        <dbReference type="ARBA" id="ARBA00010541"/>
    </source>
</evidence>
<dbReference type="GO" id="GO:0006508">
    <property type="term" value="P:proteolysis"/>
    <property type="evidence" value="ECO:0007669"/>
    <property type="project" value="UniProtKB-KW"/>
</dbReference>
<dbReference type="CDD" id="cd06786">
    <property type="entry name" value="cpPDZ1_ScNma111-like"/>
    <property type="match status" value="1"/>
</dbReference>
<keyword evidence="6" id="KW-0677">Repeat</keyword>
<evidence type="ECO:0000256" key="6">
    <source>
        <dbReference type="ARBA" id="ARBA00022737"/>
    </source>
</evidence>
<dbReference type="PANTHER" id="PTHR46366">
    <property type="entry name" value="PRO-APOPTOTIC SERINE PROTEASE NMA111"/>
    <property type="match status" value="1"/>
</dbReference>
<evidence type="ECO:0000259" key="9">
    <source>
        <dbReference type="SMART" id="SM00228"/>
    </source>
</evidence>
<feature type="domain" description="PDZ" evidence="9">
    <location>
        <begin position="728"/>
        <end position="841"/>
    </location>
</feature>
<evidence type="ECO:0000256" key="2">
    <source>
        <dbReference type="ARBA" id="ARBA00004123"/>
    </source>
</evidence>
<comment type="caution">
    <text evidence="10">The sequence shown here is derived from an EMBL/GenBank/DDBJ whole genome shotgun (WGS) entry which is preliminary data.</text>
</comment>
<dbReference type="GO" id="GO:0004252">
    <property type="term" value="F:serine-type endopeptidase activity"/>
    <property type="evidence" value="ECO:0007669"/>
    <property type="project" value="InterPro"/>
</dbReference>
<evidence type="ECO:0000256" key="8">
    <source>
        <dbReference type="SAM" id="MobiDB-lite"/>
    </source>
</evidence>
<dbReference type="AlphaFoldDB" id="A0A9W8HKK6"/>
<sequence>MGGSSRAAAAAAAAAAGATLPDMKRRRECSIAAQRDADCEGDLAMDTQNNDNNNDNNGSSSSTTTPKWQETTEASFGGIVAIRFAQPIAFDTEGVATSTASGFIVDAQRGIILTNRHVVGAGPFVGEAIMHDHEVVAVEALYRDPIHDFGFLRFDPAKVKYMKLVEIPLAPERARVGIDVRIIGNDAGEKLSILVGSISRVDRNTPDYGYMTYNDLNTFYIQSAASLKGGSSGSPVIDIDGWAVGLQAGGRTDEATNFFLPLDRAKRALELIQQGRPVLRGSIQTRFLYRPFDEAQKLGLPEETEALVRRMRPSDIGMLVVETVLPEGPGALAGLEEGDILVRINGEIVTHFVQLEEAFDSSIGRTVVLTVCRGGETIEAPVAVQDMHALTPSRLVTFGGCTANNLSYQLAYTYTLPLRGVFVAAVGSFLPNCDENEGIIIDRIDNVPIRNIDDLIEALRTLPNNEPVTVVVYSVSNIHRKRFDTIVASHAWSKIRVYTRNDATGLWDCEQVAACPRAVSVAPVDVRIPALTDPRAGPAAALSRSLVSVSCWMPKSYDGALASLTRDYGAIVDAARGLVVVSRRTVALAICNITVTIAGSLTLPGRLRFMHPTHNFAIVQYDPQRIGLSNIHEAELSPRALTQGDSARFVTFSGQGTPLFISTAVSDMADIQIDQSFPPCWRAINMESVQFESRLVSEFRFGLAADDDGRVTAFWIPFADAQGNTFSGGLPARAVRPALEALQRGEEPRLRLLNIEVASIALSVARAAGLSAARLSEVQRASTTRNTLFQIENAELLSRARGVLRPLDIIIAINGKLMLNIEDLAPQYTNEVLDLVVLRDKQEVAVRVETTEYNGGTSKLVVWCGATFQAPHAAAQLQTSKAPSGVYCTSVYFGSPADVYALQSTVWVTHVNGVETPDIDAFERVVRTCPDNTYARVKTVSFDLEPAVMSIKTCYHYWPTSSLVKDPLAESGWRSNEVPKQQQHP</sequence>
<dbReference type="GO" id="GO:0005634">
    <property type="term" value="C:nucleus"/>
    <property type="evidence" value="ECO:0007669"/>
    <property type="project" value="UniProtKB-SubCell"/>
</dbReference>
<dbReference type="SUPFAM" id="SSF50156">
    <property type="entry name" value="PDZ domain-like"/>
    <property type="match status" value="3"/>
</dbReference>
<dbReference type="EMBL" id="JANBUL010000004">
    <property type="protein sequence ID" value="KAJ2786085.1"/>
    <property type="molecule type" value="Genomic_DNA"/>
</dbReference>
<gene>
    <name evidence="10" type="ORF">H4R18_000117</name>
</gene>
<dbReference type="Pfam" id="PF13365">
    <property type="entry name" value="Trypsin_2"/>
    <property type="match status" value="1"/>
</dbReference>
<dbReference type="Pfam" id="PF17820">
    <property type="entry name" value="PDZ_6"/>
    <property type="match status" value="1"/>
</dbReference>
<protein>
    <recommendedName>
        <fullName evidence="4">Pro-apoptotic serine protease NMA111</fullName>
    </recommendedName>
    <alternativeName>
        <fullName evidence="5">Pro-apoptotic serine protease nma111</fullName>
    </alternativeName>
</protein>
<comment type="function">
    <text evidence="1">Nuclear serine protease which mediates apoptosis.</text>
</comment>
<dbReference type="SUPFAM" id="SSF50494">
    <property type="entry name" value="Trypsin-like serine proteases"/>
    <property type="match status" value="2"/>
</dbReference>
<keyword evidence="11" id="KW-1185">Reference proteome</keyword>
<reference evidence="10" key="1">
    <citation type="submission" date="2022-07" db="EMBL/GenBank/DDBJ databases">
        <title>Phylogenomic reconstructions and comparative analyses of Kickxellomycotina fungi.</title>
        <authorList>
            <person name="Reynolds N.K."/>
            <person name="Stajich J.E."/>
            <person name="Barry K."/>
            <person name="Grigoriev I.V."/>
            <person name="Crous P."/>
            <person name="Smith M.E."/>
        </authorList>
    </citation>
    <scope>NUCLEOTIDE SEQUENCE</scope>
    <source>
        <strain evidence="10">NBRC 105414</strain>
    </source>
</reference>
<evidence type="ECO:0000256" key="1">
    <source>
        <dbReference type="ARBA" id="ARBA00002558"/>
    </source>
</evidence>
<feature type="domain" description="PDZ" evidence="9">
    <location>
        <begin position="296"/>
        <end position="375"/>
    </location>
</feature>
<dbReference type="Proteomes" id="UP001140217">
    <property type="component" value="Unassembled WGS sequence"/>
</dbReference>
<name>A0A9W8HKK6_9FUNG</name>
<dbReference type="Gene3D" id="2.40.10.120">
    <property type="match status" value="1"/>
</dbReference>
<keyword evidence="7" id="KW-0539">Nucleus</keyword>
<feature type="compositionally biased region" description="Low complexity" evidence="8">
    <location>
        <begin position="46"/>
        <end position="65"/>
    </location>
</feature>
<accession>A0A9W8HKK6</accession>
<organism evidence="10 11">
    <name type="scientific">Coemansia javaensis</name>
    <dbReference type="NCBI Taxonomy" id="2761396"/>
    <lineage>
        <taxon>Eukaryota</taxon>
        <taxon>Fungi</taxon>
        <taxon>Fungi incertae sedis</taxon>
        <taxon>Zoopagomycota</taxon>
        <taxon>Kickxellomycotina</taxon>
        <taxon>Kickxellomycetes</taxon>
        <taxon>Kickxellales</taxon>
        <taxon>Kickxellaceae</taxon>
        <taxon>Coemansia</taxon>
    </lineage>
</organism>
<proteinExistence type="inferred from homology"/>
<dbReference type="SMART" id="SM00228">
    <property type="entry name" value="PDZ"/>
    <property type="match status" value="2"/>
</dbReference>
<evidence type="ECO:0000313" key="10">
    <source>
        <dbReference type="EMBL" id="KAJ2786085.1"/>
    </source>
</evidence>
<dbReference type="InterPro" id="IPR009003">
    <property type="entry name" value="Peptidase_S1_PA"/>
</dbReference>
<evidence type="ECO:0000313" key="11">
    <source>
        <dbReference type="Proteomes" id="UP001140217"/>
    </source>
</evidence>
<dbReference type="InterPro" id="IPR036034">
    <property type="entry name" value="PDZ_sf"/>
</dbReference>